<organism evidence="3 4">
    <name type="scientific">Emiliania huxleyi (strain CCMP1516)</name>
    <dbReference type="NCBI Taxonomy" id="280463"/>
    <lineage>
        <taxon>Eukaryota</taxon>
        <taxon>Haptista</taxon>
        <taxon>Haptophyta</taxon>
        <taxon>Prymnesiophyceae</taxon>
        <taxon>Isochrysidales</taxon>
        <taxon>Noelaerhabdaceae</taxon>
        <taxon>Emiliania</taxon>
    </lineage>
</organism>
<dbReference type="SUPFAM" id="SSF53474">
    <property type="entry name" value="alpha/beta-Hydrolases"/>
    <property type="match status" value="1"/>
</dbReference>
<dbReference type="InterPro" id="IPR029058">
    <property type="entry name" value="AB_hydrolase_fold"/>
</dbReference>
<dbReference type="Pfam" id="PF01764">
    <property type="entry name" value="Lipase_3"/>
    <property type="match status" value="1"/>
</dbReference>
<dbReference type="PaxDb" id="2903-EOD21785"/>
<reference evidence="4" key="1">
    <citation type="journal article" date="2013" name="Nature">
        <title>Pan genome of the phytoplankton Emiliania underpins its global distribution.</title>
        <authorList>
            <person name="Read B.A."/>
            <person name="Kegel J."/>
            <person name="Klute M.J."/>
            <person name="Kuo A."/>
            <person name="Lefebvre S.C."/>
            <person name="Maumus F."/>
            <person name="Mayer C."/>
            <person name="Miller J."/>
            <person name="Monier A."/>
            <person name="Salamov A."/>
            <person name="Young J."/>
            <person name="Aguilar M."/>
            <person name="Claverie J.M."/>
            <person name="Frickenhaus S."/>
            <person name="Gonzalez K."/>
            <person name="Herman E.K."/>
            <person name="Lin Y.C."/>
            <person name="Napier J."/>
            <person name="Ogata H."/>
            <person name="Sarno A.F."/>
            <person name="Shmutz J."/>
            <person name="Schroeder D."/>
            <person name="de Vargas C."/>
            <person name="Verret F."/>
            <person name="von Dassow P."/>
            <person name="Valentin K."/>
            <person name="Van de Peer Y."/>
            <person name="Wheeler G."/>
            <person name="Dacks J.B."/>
            <person name="Delwiche C.F."/>
            <person name="Dyhrman S.T."/>
            <person name="Glockner G."/>
            <person name="John U."/>
            <person name="Richards T."/>
            <person name="Worden A.Z."/>
            <person name="Zhang X."/>
            <person name="Grigoriev I.V."/>
            <person name="Allen A.E."/>
            <person name="Bidle K."/>
            <person name="Borodovsky M."/>
            <person name="Bowler C."/>
            <person name="Brownlee C."/>
            <person name="Cock J.M."/>
            <person name="Elias M."/>
            <person name="Gladyshev V.N."/>
            <person name="Groth M."/>
            <person name="Guda C."/>
            <person name="Hadaegh A."/>
            <person name="Iglesias-Rodriguez M.D."/>
            <person name="Jenkins J."/>
            <person name="Jones B.M."/>
            <person name="Lawson T."/>
            <person name="Leese F."/>
            <person name="Lindquist E."/>
            <person name="Lobanov A."/>
            <person name="Lomsadze A."/>
            <person name="Malik S.B."/>
            <person name="Marsh M.E."/>
            <person name="Mackinder L."/>
            <person name="Mock T."/>
            <person name="Mueller-Roeber B."/>
            <person name="Pagarete A."/>
            <person name="Parker M."/>
            <person name="Probert I."/>
            <person name="Quesneville H."/>
            <person name="Raines C."/>
            <person name="Rensing S.A."/>
            <person name="Riano-Pachon D.M."/>
            <person name="Richier S."/>
            <person name="Rokitta S."/>
            <person name="Shiraiwa Y."/>
            <person name="Soanes D.M."/>
            <person name="van der Giezen M."/>
            <person name="Wahlund T.M."/>
            <person name="Williams B."/>
            <person name="Wilson W."/>
            <person name="Wolfe G."/>
            <person name="Wurch L.L."/>
        </authorList>
    </citation>
    <scope>NUCLEOTIDE SEQUENCE</scope>
</reference>
<dbReference type="RefSeq" id="XP_005786910.1">
    <property type="nucleotide sequence ID" value="XM_005786853.1"/>
</dbReference>
<accession>A0A0D3JE50</accession>
<proteinExistence type="predicted"/>
<dbReference type="AlphaFoldDB" id="A0A0D3JE50"/>
<dbReference type="Proteomes" id="UP000013827">
    <property type="component" value="Unassembled WGS sequence"/>
</dbReference>
<dbReference type="RefSeq" id="XP_005774214.1">
    <property type="nucleotide sequence ID" value="XM_005774157.1"/>
</dbReference>
<dbReference type="Gene3D" id="3.40.50.1820">
    <property type="entry name" value="alpha/beta hydrolase"/>
    <property type="match status" value="1"/>
</dbReference>
<evidence type="ECO:0000259" key="2">
    <source>
        <dbReference type="Pfam" id="PF01764"/>
    </source>
</evidence>
<dbReference type="KEGG" id="ehx:EMIHUDRAFT_435718"/>
<dbReference type="KEGG" id="ehx:EMIHUDRAFT_441304"/>
<dbReference type="GeneID" id="17279751"/>
<sequence length="476" mass="51202">MPQGRSNKLAVTVAPGKRSLSSSPLSSPIAFLRARFQGPKSPRPESPSDVIEVDHGDGVEPEVARKQREIASFLGKAVSPASRELAPAASPAVPVTLAEAVKPLTREVVEACATMVASMYELDTAAADARVLFAPIEAHVESIQWASATLEVHGVLDVSLPPFGYAVVQMGGVSTMLLLWRGSHTIMDWVSDVDATPVVSRRWSRDGKSPIRAHGAYVSLCENDLAAHEGRIVSLMLEHKVQRMILTGHSLAGGLAHVGHLFVRGQIEQGAAPWNQLDRGVHVSTLGFAAPMTILSEPSLAQLDPDVHGESHAILADLNANAVNVVYGVDVVPRLPGCLGYLNEVLELSMPMLVEKAVDEVGTKVHLPSYLKRLLARALSARDGLREAYMQVKGSKDVETLVEVMIRFDHVGRVLHYPQGETPGTLQVYEGKRIKEVLGEGPGAPLTTAKDLEALAHELEAAHVRSFAMFKLPARV</sequence>
<dbReference type="GO" id="GO:0006629">
    <property type="term" value="P:lipid metabolic process"/>
    <property type="evidence" value="ECO:0007669"/>
    <property type="project" value="InterPro"/>
</dbReference>
<name>A0A0D3JE50_EMIH1</name>
<dbReference type="InterPro" id="IPR002921">
    <property type="entry name" value="Fungal_lipase-type"/>
</dbReference>
<keyword evidence="4" id="KW-1185">Reference proteome</keyword>
<protein>
    <recommendedName>
        <fullName evidence="2">Fungal lipase-type domain-containing protein</fullName>
    </recommendedName>
</protein>
<dbReference type="EnsemblProtists" id="EOD21785">
    <property type="protein sequence ID" value="EOD21785"/>
    <property type="gene ID" value="EMIHUDRAFT_435718"/>
</dbReference>
<dbReference type="EnsemblProtists" id="EOD34481">
    <property type="protein sequence ID" value="EOD34481"/>
    <property type="gene ID" value="EMIHUDRAFT_441304"/>
</dbReference>
<reference evidence="3" key="2">
    <citation type="submission" date="2024-10" db="UniProtKB">
        <authorList>
            <consortium name="EnsemblProtists"/>
        </authorList>
    </citation>
    <scope>IDENTIFICATION</scope>
</reference>
<dbReference type="HOGENOM" id="CLU_574195_0_0_1"/>
<evidence type="ECO:0000313" key="3">
    <source>
        <dbReference type="EnsemblProtists" id="EOD21785"/>
    </source>
</evidence>
<evidence type="ECO:0000256" key="1">
    <source>
        <dbReference type="SAM" id="MobiDB-lite"/>
    </source>
</evidence>
<evidence type="ECO:0000313" key="4">
    <source>
        <dbReference type="Proteomes" id="UP000013827"/>
    </source>
</evidence>
<feature type="domain" description="Fungal lipase-type" evidence="2">
    <location>
        <begin position="178"/>
        <end position="338"/>
    </location>
</feature>
<dbReference type="GeneID" id="17267292"/>
<feature type="region of interest" description="Disordered" evidence="1">
    <location>
        <begin position="1"/>
        <end position="25"/>
    </location>
</feature>